<dbReference type="InterPro" id="IPR022742">
    <property type="entry name" value="Hydrolase_4"/>
</dbReference>
<dbReference type="InterPro" id="IPR029058">
    <property type="entry name" value="AB_hydrolase_fold"/>
</dbReference>
<dbReference type="InterPro" id="IPR051044">
    <property type="entry name" value="MAG_DAG_Lipase"/>
</dbReference>
<dbReference type="RefSeq" id="WP_178026471.1">
    <property type="nucleotide sequence ID" value="NZ_CP062196.1"/>
</dbReference>
<evidence type="ECO:0000256" key="1">
    <source>
        <dbReference type="SAM" id="MobiDB-lite"/>
    </source>
</evidence>
<dbReference type="SUPFAM" id="SSF53474">
    <property type="entry name" value="alpha/beta-Hydrolases"/>
    <property type="match status" value="1"/>
</dbReference>
<organism evidence="3 4">
    <name type="scientific">Plesiomonas shigelloides</name>
    <name type="common">Aeromonas shigelloides</name>
    <dbReference type="NCBI Taxonomy" id="703"/>
    <lineage>
        <taxon>Bacteria</taxon>
        <taxon>Pseudomonadati</taxon>
        <taxon>Pseudomonadota</taxon>
        <taxon>Gammaproteobacteria</taxon>
        <taxon>Enterobacterales</taxon>
        <taxon>Enterobacteriaceae</taxon>
        <taxon>Plesiomonas</taxon>
    </lineage>
</organism>
<dbReference type="EMBL" id="JAFNAA010000003">
    <property type="protein sequence ID" value="MBO1107321.1"/>
    <property type="molecule type" value="Genomic_DNA"/>
</dbReference>
<dbReference type="GO" id="GO:0004622">
    <property type="term" value="F:phosphatidylcholine lysophospholipase activity"/>
    <property type="evidence" value="ECO:0007669"/>
    <property type="project" value="UniProtKB-EC"/>
</dbReference>
<dbReference type="Proteomes" id="UP000664658">
    <property type="component" value="Unassembled WGS sequence"/>
</dbReference>
<evidence type="ECO:0000313" key="3">
    <source>
        <dbReference type="EMBL" id="MBO1107321.1"/>
    </source>
</evidence>
<evidence type="ECO:0000313" key="4">
    <source>
        <dbReference type="Proteomes" id="UP000664658"/>
    </source>
</evidence>
<evidence type="ECO:0000259" key="2">
    <source>
        <dbReference type="Pfam" id="PF12146"/>
    </source>
</evidence>
<dbReference type="AlphaFoldDB" id="A0A8I2B1V0"/>
<name>A0A8I2B1V0_PLESH</name>
<dbReference type="Gene3D" id="3.40.50.1820">
    <property type="entry name" value="alpha/beta hydrolase"/>
    <property type="match status" value="1"/>
</dbReference>
<feature type="region of interest" description="Disordered" evidence="1">
    <location>
        <begin position="1"/>
        <end position="22"/>
    </location>
</feature>
<dbReference type="EC" id="3.1.1.5" evidence="3"/>
<reference evidence="3" key="1">
    <citation type="submission" date="2021-03" db="EMBL/GenBank/DDBJ databases">
        <title>Plesiomonas shigelloides zfcc0051, isolated from zebrafish feces.</title>
        <authorList>
            <person name="Vanderhoek Z."/>
            <person name="Gaulke C."/>
        </authorList>
    </citation>
    <scope>NUCLEOTIDE SEQUENCE</scope>
    <source>
        <strain evidence="3">Zfcc0051</strain>
    </source>
</reference>
<comment type="caution">
    <text evidence="3">The sequence shown here is derived from an EMBL/GenBank/DDBJ whole genome shotgun (WGS) entry which is preliminary data.</text>
</comment>
<dbReference type="NCBIfam" id="NF008019">
    <property type="entry name" value="PRK10749.1"/>
    <property type="match status" value="1"/>
</dbReference>
<protein>
    <submittedName>
        <fullName evidence="3">Lysophospholipase L2</fullName>
        <ecNumber evidence="3">3.1.1.5</ecNumber>
    </submittedName>
</protein>
<proteinExistence type="predicted"/>
<dbReference type="Pfam" id="PF12146">
    <property type="entry name" value="Hydrolase_4"/>
    <property type="match status" value="1"/>
</dbReference>
<gene>
    <name evidence="3" type="primary">pldB</name>
    <name evidence="3" type="ORF">J2R62_03640</name>
</gene>
<feature type="domain" description="Serine aminopeptidase S33" evidence="2">
    <location>
        <begin position="62"/>
        <end position="322"/>
    </location>
</feature>
<keyword evidence="3" id="KW-0378">Hydrolase</keyword>
<accession>A0A8I2B1V0</accession>
<sequence length="339" mass="37951">MSAVLQAAPVAEPSSFSPAPREANYPEFMQQQVTPFWQQGQQQTLTSTDGLPLQTIRFHSPQHQQVIMVVNGRLESFLKYQELAYDLFQQGYDVVMFDHRGQGLSGRMLPDRHKGYVADFSDYQRDMKQVYQTLIAGQGYQQAFLLAHSMGGAVSAGYLETYPQDFTAAALSAPMLGIALPLPHWLTRSITGVAEWVDSWAESYAPGTGPYKATPFANNDLTHSEPRYQWFRELYAANPNVQLGGPTLHWIREGMQAGEDAITHAPELTTPLLLLQGGQDSVVDNEAHRRFCTAMAQAGHPCEGNQPYVIDGARHELLFEQDPLRTQALRQILAFFARY</sequence>
<dbReference type="PANTHER" id="PTHR11614">
    <property type="entry name" value="PHOSPHOLIPASE-RELATED"/>
    <property type="match status" value="1"/>
</dbReference>